<evidence type="ECO:0000256" key="5">
    <source>
        <dbReference type="ARBA" id="ARBA00023015"/>
    </source>
</evidence>
<name>A0ABR2W4B9_9FUNG</name>
<keyword evidence="5" id="KW-0805">Transcription regulation</keyword>
<dbReference type="InterPro" id="IPR039355">
    <property type="entry name" value="Transcription_factor_GATA"/>
</dbReference>
<dbReference type="PROSITE" id="PS50114">
    <property type="entry name" value="GATA_ZN_FINGER_2"/>
    <property type="match status" value="2"/>
</dbReference>
<feature type="region of interest" description="Disordered" evidence="9">
    <location>
        <begin position="574"/>
        <end position="710"/>
    </location>
</feature>
<sequence>MAITAVTTEPTSSSNNQEREENGEEGNSPAPSCARSVSPSKPAKAKKPVDTGGVSATVCANCGTTTTPLWRRAPNGDTICNACGLYMKARKAVRPHWLKRNAAKKTPCTSEESGTCPGDGHCNGTGGSKSCSGCPAFNQHQINRQSLVCANCGTTTTPLWRRDEAGATICNACGLYHKLHGRHRPVSMKRSIIKRRKRMANGSIHADDRDISEDDVSEDEKSVSESSHGRELVKSSSSSPKKVHIEEQSVASNNDHDNHNNHHDHDPNSCNHDLCRQNVMKAGYVPALEDYGKPMSKRPPERKRMSNKISSHEGECKPKRKQRRFTEPQVASGQKITPTDTVGTSKSNTTLHSDSEVSPSSVDLRAEPHFASHPEKSPTPLPPQTNREVFSKSPHSSAHATPPMSFSSPSPSLVLPIRDSNSSSPRVTASSAPLQHPARSNNHNFTLPPIYEQRPHLPPISMGTISSPMNYQGYSHPSTHVPVNQQPNPQPVSTEYCANAPNPHPAYQSPSPHLLPTHEVQGSSNITKQDLEVHRMELQREVSHLSMLLSKTTAILAGLDQAVTSKDSFRSEAHLSYPSAHGPTTTGPPAYWDGRASEYQPMAQPNPNYRSYNYHPGSHGISYNPVHTTPNVGEYPRAEYPRYPEASTPYQPQYDTSHYRGHPQPYPPPQEQRPQPPYPYPNSQLPVLYQPPPPPPSSSDSLNQPPQTIR</sequence>
<keyword evidence="4" id="KW-0862">Zinc</keyword>
<dbReference type="CDD" id="cd00202">
    <property type="entry name" value="ZnF_GATA"/>
    <property type="match status" value="2"/>
</dbReference>
<dbReference type="PANTHER" id="PTHR10071">
    <property type="entry name" value="TRANSCRIPTION FACTOR GATA FAMILY MEMBER"/>
    <property type="match status" value="1"/>
</dbReference>
<dbReference type="PRINTS" id="PR00619">
    <property type="entry name" value="GATAZNFINGER"/>
</dbReference>
<evidence type="ECO:0000313" key="11">
    <source>
        <dbReference type="EMBL" id="KAK9719745.1"/>
    </source>
</evidence>
<feature type="compositionally biased region" description="Polar residues" evidence="9">
    <location>
        <begin position="419"/>
        <end position="441"/>
    </location>
</feature>
<comment type="subcellular location">
    <subcellularLocation>
        <location evidence="1">Nucleus</location>
    </subcellularLocation>
</comment>
<feature type="region of interest" description="Disordered" evidence="9">
    <location>
        <begin position="1"/>
        <end position="51"/>
    </location>
</feature>
<feature type="domain" description="GATA-type" evidence="10">
    <location>
        <begin position="53"/>
        <end position="106"/>
    </location>
</feature>
<evidence type="ECO:0000256" key="4">
    <source>
        <dbReference type="ARBA" id="ARBA00022833"/>
    </source>
</evidence>
<feature type="compositionally biased region" description="Polar residues" evidence="9">
    <location>
        <begin position="329"/>
        <end position="361"/>
    </location>
</feature>
<evidence type="ECO:0000256" key="9">
    <source>
        <dbReference type="SAM" id="MobiDB-lite"/>
    </source>
</evidence>
<evidence type="ECO:0000259" key="10">
    <source>
        <dbReference type="PROSITE" id="PS50114"/>
    </source>
</evidence>
<feature type="compositionally biased region" description="Basic and acidic residues" evidence="9">
    <location>
        <begin position="254"/>
        <end position="267"/>
    </location>
</feature>
<reference evidence="11 12" key="1">
    <citation type="submission" date="2023-04" db="EMBL/GenBank/DDBJ databases">
        <title>Genome of Basidiobolus ranarum AG-B5.</title>
        <authorList>
            <person name="Stajich J.E."/>
            <person name="Carter-House D."/>
            <person name="Gryganskyi A."/>
        </authorList>
    </citation>
    <scope>NUCLEOTIDE SEQUENCE [LARGE SCALE GENOMIC DNA]</scope>
    <source>
        <strain evidence="11 12">AG-B5</strain>
    </source>
</reference>
<feature type="compositionally biased region" description="Low complexity" evidence="9">
    <location>
        <begin position="698"/>
        <end position="710"/>
    </location>
</feature>
<evidence type="ECO:0000256" key="3">
    <source>
        <dbReference type="ARBA" id="ARBA00022771"/>
    </source>
</evidence>
<feature type="region of interest" description="Disordered" evidence="9">
    <location>
        <begin position="286"/>
        <end position="441"/>
    </location>
</feature>
<evidence type="ECO:0000313" key="12">
    <source>
        <dbReference type="Proteomes" id="UP001479436"/>
    </source>
</evidence>
<evidence type="ECO:0000256" key="1">
    <source>
        <dbReference type="ARBA" id="ARBA00004123"/>
    </source>
</evidence>
<comment type="caution">
    <text evidence="11">The sequence shown here is derived from an EMBL/GenBank/DDBJ whole genome shotgun (WGS) entry which is preliminary data.</text>
</comment>
<evidence type="ECO:0000256" key="8">
    <source>
        <dbReference type="PROSITE-ProRule" id="PRU00094"/>
    </source>
</evidence>
<feature type="compositionally biased region" description="Polar residues" evidence="9">
    <location>
        <begin position="384"/>
        <end position="399"/>
    </location>
</feature>
<dbReference type="Pfam" id="PF00320">
    <property type="entry name" value="GATA"/>
    <property type="match status" value="2"/>
</dbReference>
<feature type="compositionally biased region" description="Polar residues" evidence="9">
    <location>
        <begin position="1"/>
        <end position="11"/>
    </location>
</feature>
<feature type="compositionally biased region" description="Basic and acidic residues" evidence="9">
    <location>
        <begin position="298"/>
        <end position="317"/>
    </location>
</feature>
<feature type="compositionally biased region" description="Pro residues" evidence="9">
    <location>
        <begin position="664"/>
        <end position="680"/>
    </location>
</feature>
<keyword evidence="3 8" id="KW-0863">Zinc-finger</keyword>
<accession>A0ABR2W4B9</accession>
<proteinExistence type="predicted"/>
<feature type="compositionally biased region" description="Basic and acidic residues" evidence="9">
    <location>
        <begin position="364"/>
        <end position="376"/>
    </location>
</feature>
<gene>
    <name evidence="11" type="primary">SFU1_2</name>
    <name evidence="11" type="ORF">K7432_004599</name>
</gene>
<keyword evidence="7" id="KW-0539">Nucleus</keyword>
<evidence type="ECO:0000256" key="2">
    <source>
        <dbReference type="ARBA" id="ARBA00022723"/>
    </source>
</evidence>
<protein>
    <submittedName>
        <fullName evidence="11">GATA type transcriptional activator of nitrogen-regulated proteins</fullName>
    </submittedName>
</protein>
<dbReference type="EMBL" id="JASJQH010007037">
    <property type="protein sequence ID" value="KAK9719745.1"/>
    <property type="molecule type" value="Genomic_DNA"/>
</dbReference>
<organism evidence="11 12">
    <name type="scientific">Basidiobolus ranarum</name>
    <dbReference type="NCBI Taxonomy" id="34480"/>
    <lineage>
        <taxon>Eukaryota</taxon>
        <taxon>Fungi</taxon>
        <taxon>Fungi incertae sedis</taxon>
        <taxon>Zoopagomycota</taxon>
        <taxon>Entomophthoromycotina</taxon>
        <taxon>Basidiobolomycetes</taxon>
        <taxon>Basidiobolales</taxon>
        <taxon>Basidiobolaceae</taxon>
        <taxon>Basidiobolus</taxon>
    </lineage>
</organism>
<dbReference type="PANTHER" id="PTHR10071:SF335">
    <property type="entry name" value="IRON-SENSING TRANSCRIPTIONAL REPRESSOR-RELATED"/>
    <property type="match status" value="1"/>
</dbReference>
<dbReference type="InterPro" id="IPR013088">
    <property type="entry name" value="Znf_NHR/GATA"/>
</dbReference>
<feature type="compositionally biased region" description="Low complexity" evidence="9">
    <location>
        <begin position="402"/>
        <end position="416"/>
    </location>
</feature>
<dbReference type="SUPFAM" id="SSF57716">
    <property type="entry name" value="Glucocorticoid receptor-like (DNA-binding domain)"/>
    <property type="match status" value="2"/>
</dbReference>
<keyword evidence="12" id="KW-1185">Reference proteome</keyword>
<keyword evidence="6" id="KW-0804">Transcription</keyword>
<evidence type="ECO:0000256" key="6">
    <source>
        <dbReference type="ARBA" id="ARBA00023163"/>
    </source>
</evidence>
<feature type="compositionally biased region" description="Basic and acidic residues" evidence="9">
    <location>
        <begin position="219"/>
        <end position="233"/>
    </location>
</feature>
<dbReference type="SMART" id="SM00401">
    <property type="entry name" value="ZnF_GATA"/>
    <property type="match status" value="2"/>
</dbReference>
<dbReference type="Gene3D" id="3.30.50.10">
    <property type="entry name" value="Erythroid Transcription Factor GATA-1, subunit A"/>
    <property type="match status" value="2"/>
</dbReference>
<keyword evidence="2" id="KW-0479">Metal-binding</keyword>
<evidence type="ECO:0000256" key="7">
    <source>
        <dbReference type="ARBA" id="ARBA00023242"/>
    </source>
</evidence>
<dbReference type="Proteomes" id="UP001479436">
    <property type="component" value="Unassembled WGS sequence"/>
</dbReference>
<dbReference type="PROSITE" id="PS00344">
    <property type="entry name" value="GATA_ZN_FINGER_1"/>
    <property type="match status" value="2"/>
</dbReference>
<feature type="domain" description="GATA-type" evidence="10">
    <location>
        <begin position="143"/>
        <end position="196"/>
    </location>
</feature>
<dbReference type="InterPro" id="IPR000679">
    <property type="entry name" value="Znf_GATA"/>
</dbReference>
<feature type="region of interest" description="Disordered" evidence="9">
    <location>
        <begin position="195"/>
        <end position="273"/>
    </location>
</feature>